<evidence type="ECO:0000313" key="7">
    <source>
        <dbReference type="Proteomes" id="UP000812844"/>
    </source>
</evidence>
<sequence length="540" mass="58284">MGVGRAPKGFAVVDFETTGINPARGDRAIEVGIVHVAPDGTLEDEAETLIRVQGDLGAQSLHHIHAADLIDAPDFAGIAAELRDRLDGYVFVAHNAVFDSRFLNAEYGRLGYVTPVDRSTSICTLRLSSRYLGLRSLDDCCHELGIRNPDAHSALGDAHATALLLSGFLAGLPDWEGWRPALQSAADHEWPRIDERRHAWMPRQTHAAAKRPASAFLDRLQSRNPAAQEVGDADGTMRDAASEYVGLLDMCLVDARLTDHEKTALSDMAEALRLSDEDRRAIQENYFADIAEEAWIDGALSAEEERELRQVGDLLSIDPAMVEYALTDRGHAESGARHARRGDGAVAAFDGRRLDMGPDGAIPAGIGDGGARPDDAGVADSGSETDDDGTGAGGTGDGVKKGKGGGKTKDAKGRKKHKKHGKHDDDPNGVTLGRTIKRVKHDRKRLERNPHADDMAGFRLRRGDRVVVAGPLRRPVDEWIYRLEGLGLVAWPTVTEQVRLVVAPEPDGDSPITRQAREFGVPVVDEQWLDAAVGAGLVDS</sequence>
<dbReference type="Proteomes" id="UP000812844">
    <property type="component" value="Unassembled WGS sequence"/>
</dbReference>
<evidence type="ECO:0000256" key="3">
    <source>
        <dbReference type="ARBA" id="ARBA00022839"/>
    </source>
</evidence>
<organism evidence="6 7">
    <name type="scientific">Bifidobacterium phasiani</name>
    <dbReference type="NCBI Taxonomy" id="2834431"/>
    <lineage>
        <taxon>Bacteria</taxon>
        <taxon>Bacillati</taxon>
        <taxon>Actinomycetota</taxon>
        <taxon>Actinomycetes</taxon>
        <taxon>Bifidobacteriales</taxon>
        <taxon>Bifidobacteriaceae</taxon>
        <taxon>Bifidobacterium</taxon>
    </lineage>
</organism>
<evidence type="ECO:0000256" key="1">
    <source>
        <dbReference type="ARBA" id="ARBA00022722"/>
    </source>
</evidence>
<keyword evidence="1" id="KW-0540">Nuclease</keyword>
<keyword evidence="3" id="KW-0269">Exonuclease</keyword>
<dbReference type="CDD" id="cd06127">
    <property type="entry name" value="DEDDh"/>
    <property type="match status" value="1"/>
</dbReference>
<feature type="domain" description="Exonuclease" evidence="5">
    <location>
        <begin position="9"/>
        <end position="174"/>
    </location>
</feature>
<comment type="caution">
    <text evidence="6">The sequence shown here is derived from an EMBL/GenBank/DDBJ whole genome shotgun (WGS) entry which is preliminary data.</text>
</comment>
<evidence type="ECO:0000259" key="5">
    <source>
        <dbReference type="SMART" id="SM00479"/>
    </source>
</evidence>
<dbReference type="RefSeq" id="WP_219082405.1">
    <property type="nucleotide sequence ID" value="NZ_JAHBBD010000019.1"/>
</dbReference>
<evidence type="ECO:0000313" key="6">
    <source>
        <dbReference type="EMBL" id="MBW3083359.1"/>
    </source>
</evidence>
<dbReference type="SMART" id="SM00479">
    <property type="entry name" value="EXOIII"/>
    <property type="match status" value="1"/>
</dbReference>
<reference evidence="6 7" key="1">
    <citation type="submission" date="2021-05" db="EMBL/GenBank/DDBJ databases">
        <title>Phylogenetic classification of ten novel species belonging to the genus Bifidobacterium comprising B. colchicus sp. nov., B. abeli sp. nov., B. bicoloris sp. nov., B. guerezis sp. nov., B. rosaliae sp. nov., B. santillanensis sp. nov., B. argentati sp. nov., B. amazzoni sp. nov., B. pluviali sp. nov., and B. pinnaculum sp. nov.</title>
        <authorList>
            <person name="Lugli G.A."/>
            <person name="Ruiz Garcia L."/>
            <person name="Margolles A."/>
            <person name="Ventura M."/>
        </authorList>
    </citation>
    <scope>NUCLEOTIDE SEQUENCE [LARGE SCALE GENOMIC DNA]</scope>
    <source>
        <strain evidence="6 7">6T3</strain>
    </source>
</reference>
<proteinExistence type="predicted"/>
<protein>
    <recommendedName>
        <fullName evidence="5">Exonuclease domain-containing protein</fullName>
    </recommendedName>
</protein>
<dbReference type="PANTHER" id="PTHR30231">
    <property type="entry name" value="DNA POLYMERASE III SUBUNIT EPSILON"/>
    <property type="match status" value="1"/>
</dbReference>
<dbReference type="Pfam" id="PF00929">
    <property type="entry name" value="RNase_T"/>
    <property type="match status" value="1"/>
</dbReference>
<dbReference type="PANTHER" id="PTHR30231:SF4">
    <property type="entry name" value="PROTEIN NEN2"/>
    <property type="match status" value="1"/>
</dbReference>
<keyword evidence="7" id="KW-1185">Reference proteome</keyword>
<dbReference type="InterPro" id="IPR013520">
    <property type="entry name" value="Ribonucl_H"/>
</dbReference>
<dbReference type="EMBL" id="JAHBBD010000019">
    <property type="protein sequence ID" value="MBW3083359.1"/>
    <property type="molecule type" value="Genomic_DNA"/>
</dbReference>
<accession>A0ABS6WA49</accession>
<feature type="compositionally biased region" description="Basic residues" evidence="4">
    <location>
        <begin position="401"/>
        <end position="421"/>
    </location>
</feature>
<evidence type="ECO:0000256" key="2">
    <source>
        <dbReference type="ARBA" id="ARBA00022801"/>
    </source>
</evidence>
<gene>
    <name evidence="6" type="ORF">KIH73_08285</name>
</gene>
<feature type="region of interest" description="Disordered" evidence="4">
    <location>
        <begin position="350"/>
        <end position="434"/>
    </location>
</feature>
<keyword evidence="2" id="KW-0378">Hydrolase</keyword>
<name>A0ABS6WA49_9BIFI</name>
<evidence type="ECO:0000256" key="4">
    <source>
        <dbReference type="SAM" id="MobiDB-lite"/>
    </source>
</evidence>